<evidence type="ECO:0000313" key="1">
    <source>
        <dbReference type="EMBL" id="SVA04422.1"/>
    </source>
</evidence>
<reference evidence="1" key="1">
    <citation type="submission" date="2018-05" db="EMBL/GenBank/DDBJ databases">
        <authorList>
            <person name="Lanie J.A."/>
            <person name="Ng W.-L."/>
            <person name="Kazmierczak K.M."/>
            <person name="Andrzejewski T.M."/>
            <person name="Davidsen T.M."/>
            <person name="Wayne K.J."/>
            <person name="Tettelin H."/>
            <person name="Glass J.I."/>
            <person name="Rusch D."/>
            <person name="Podicherti R."/>
            <person name="Tsui H.-C.T."/>
            <person name="Winkler M.E."/>
        </authorList>
    </citation>
    <scope>NUCLEOTIDE SEQUENCE</scope>
</reference>
<proteinExistence type="predicted"/>
<dbReference type="EMBL" id="UINC01003224">
    <property type="protein sequence ID" value="SVA04422.1"/>
    <property type="molecule type" value="Genomic_DNA"/>
</dbReference>
<accession>A0A381SK41</accession>
<sequence>MDFKLLKSEKSITEVRISYLDIVKHQTFIFYDNVNV</sequence>
<organism evidence="1">
    <name type="scientific">marine metagenome</name>
    <dbReference type="NCBI Taxonomy" id="408172"/>
    <lineage>
        <taxon>unclassified sequences</taxon>
        <taxon>metagenomes</taxon>
        <taxon>ecological metagenomes</taxon>
    </lineage>
</organism>
<name>A0A381SK41_9ZZZZ</name>
<dbReference type="AlphaFoldDB" id="A0A381SK41"/>
<protein>
    <submittedName>
        <fullName evidence="1">Uncharacterized protein</fullName>
    </submittedName>
</protein>
<gene>
    <name evidence="1" type="ORF">METZ01_LOCUS57276</name>
</gene>